<proteinExistence type="predicted"/>
<gene>
    <name evidence="1" type="ORF">V7x_40260</name>
</gene>
<accession>A0A5C6FJY6</accession>
<dbReference type="RefSeq" id="WP_197137954.1">
    <property type="nucleotide sequence ID" value="NZ_SJPZ01000002.1"/>
</dbReference>
<protein>
    <submittedName>
        <fullName evidence="1">Uncharacterized protein</fullName>
    </submittedName>
</protein>
<comment type="caution">
    <text evidence="1">The sequence shown here is derived from an EMBL/GenBank/DDBJ whole genome shotgun (WGS) entry which is preliminary data.</text>
</comment>
<organism evidence="1 2">
    <name type="scientific">Crateriforma conspicua</name>
    <dbReference type="NCBI Taxonomy" id="2527996"/>
    <lineage>
        <taxon>Bacteria</taxon>
        <taxon>Pseudomonadati</taxon>
        <taxon>Planctomycetota</taxon>
        <taxon>Planctomycetia</taxon>
        <taxon>Planctomycetales</taxon>
        <taxon>Planctomycetaceae</taxon>
        <taxon>Crateriforma</taxon>
    </lineage>
</organism>
<dbReference type="EMBL" id="SJPZ01000002">
    <property type="protein sequence ID" value="TWU62297.1"/>
    <property type="molecule type" value="Genomic_DNA"/>
</dbReference>
<name>A0A5C6FJY6_9PLAN</name>
<reference evidence="1 2" key="1">
    <citation type="submission" date="2019-02" db="EMBL/GenBank/DDBJ databases">
        <title>Deep-cultivation of Planctomycetes and their phenomic and genomic characterization uncovers novel biology.</title>
        <authorList>
            <person name="Wiegand S."/>
            <person name="Jogler M."/>
            <person name="Boedeker C."/>
            <person name="Pinto D."/>
            <person name="Vollmers J."/>
            <person name="Rivas-Marin E."/>
            <person name="Kohn T."/>
            <person name="Peeters S.H."/>
            <person name="Heuer A."/>
            <person name="Rast P."/>
            <person name="Oberbeckmann S."/>
            <person name="Bunk B."/>
            <person name="Jeske O."/>
            <person name="Meyerdierks A."/>
            <person name="Storesund J.E."/>
            <person name="Kallscheuer N."/>
            <person name="Luecker S."/>
            <person name="Lage O.M."/>
            <person name="Pohl T."/>
            <person name="Merkel B.J."/>
            <person name="Hornburger P."/>
            <person name="Mueller R.-W."/>
            <person name="Bruemmer F."/>
            <person name="Labrenz M."/>
            <person name="Spormann A.M."/>
            <person name="Op Den Camp H."/>
            <person name="Overmann J."/>
            <person name="Amann R."/>
            <person name="Jetten M.S.M."/>
            <person name="Mascher T."/>
            <person name="Medema M.H."/>
            <person name="Devos D.P."/>
            <person name="Kaster A.-K."/>
            <person name="Ovreas L."/>
            <person name="Rohde M."/>
            <person name="Galperin M.Y."/>
            <person name="Jogler C."/>
        </authorList>
    </citation>
    <scope>NUCLEOTIDE SEQUENCE [LARGE SCALE GENOMIC DNA]</scope>
    <source>
        <strain evidence="1 2">V7</strain>
    </source>
</reference>
<evidence type="ECO:0000313" key="2">
    <source>
        <dbReference type="Proteomes" id="UP000316476"/>
    </source>
</evidence>
<sequence>MASGSFNPRTVLRQTSNGLLDELFGRMEVPMKVSCSDLAEMDIEPIFEAYQSLGDSDHDRAEVMLRDLYSMTGEEPQRVIFQQVKQHGMNDLLKELEQQDSRYDMAVITYLEAPEAWQAAMRFAKADHVVGGRSSQRRVDLPPAKPLTSPEALNSFANAISAYYSARQGRGRHCHVEYALRKPGLHYLFVSLDDYRQTFLKLADGGKRFERRCETHAFENVFVYDEKNHYFDIYARGGKPVHAALQPICAREFLGIHLPPEDPASEPFMLSLFLDPKFTFPTLPQDGIDRVVVKCARIKIRGTKAWNTMGPDEEYGSKALQKFIDSFLREENLPRSLMELRRIELKFYMADGKHFSFAVSKPNAHTMKQLTNTQRALAEKCLLLWGVTRASDSDAASAA</sequence>
<evidence type="ECO:0000313" key="1">
    <source>
        <dbReference type="EMBL" id="TWU62297.1"/>
    </source>
</evidence>
<dbReference type="AlphaFoldDB" id="A0A5C6FJY6"/>
<dbReference type="Proteomes" id="UP000316476">
    <property type="component" value="Unassembled WGS sequence"/>
</dbReference>